<feature type="signal peptide" evidence="1">
    <location>
        <begin position="1"/>
        <end position="17"/>
    </location>
</feature>
<protein>
    <submittedName>
        <fullName evidence="2">Uncharacterized protein</fullName>
    </submittedName>
</protein>
<dbReference type="EMBL" id="JPDN02000002">
    <property type="protein sequence ID" value="PON30421.1"/>
    <property type="molecule type" value="Genomic_DNA"/>
</dbReference>
<reference evidence="3" key="3">
    <citation type="submission" date="2017-08" db="EMBL/GenBank/DDBJ databases">
        <title>Trichoderma gamsii strain T6085, whole genome shotgun sequencing project.</title>
        <authorList>
            <person name="Baroncelli R."/>
        </authorList>
    </citation>
    <scope>NUCLEOTIDE SEQUENCE</scope>
    <source>
        <strain evidence="3">T6085</strain>
    </source>
</reference>
<comment type="caution">
    <text evidence="2">The sequence shown here is derived from an EMBL/GenBank/DDBJ whole genome shotgun (WGS) entry which is preliminary data.</text>
</comment>
<evidence type="ECO:0000256" key="1">
    <source>
        <dbReference type="SAM" id="SignalP"/>
    </source>
</evidence>
<dbReference type="OrthoDB" id="4835952at2759"/>
<reference evidence="2 5" key="2">
    <citation type="submission" date="2017-02" db="EMBL/GenBank/DDBJ databases">
        <title>Genomes of Trichoderma spp. with biocontrol activity.</title>
        <authorList>
            <person name="Gardiner D."/>
            <person name="Kazan K."/>
            <person name="Vos C."/>
            <person name="Harvey P."/>
        </authorList>
    </citation>
    <scope>NUCLEOTIDE SEQUENCE [LARGE SCALE GENOMIC DNA]</scope>
    <source>
        <strain evidence="2 5">A5MH</strain>
    </source>
</reference>
<reference evidence="3 4" key="1">
    <citation type="journal article" date="2016" name="Genome Announc.">
        <title>Draft Whole-Genome Sequence of Trichoderma gamsii T6085, a Promising Biocontrol Agent of Fusarium Head Blight on Wheat.</title>
        <authorList>
            <person name="Baroncelli R."/>
            <person name="Zapparata A."/>
            <person name="Piaggeschi G."/>
            <person name="Sarrocco S."/>
            <person name="Vannacci G."/>
        </authorList>
    </citation>
    <scope>NUCLEOTIDE SEQUENCE [LARGE SCALE GENOMIC DNA]</scope>
    <source>
        <strain evidence="3 4">T6085</strain>
    </source>
</reference>
<gene>
    <name evidence="3" type="ORF">TGAM01_v200861</name>
    <name evidence="2" type="ORF">TGAMA5MH_03676</name>
</gene>
<dbReference type="Proteomes" id="UP000236546">
    <property type="component" value="Unassembled WGS sequence"/>
</dbReference>
<keyword evidence="4" id="KW-1185">Reference proteome</keyword>
<dbReference type="GeneID" id="29988979"/>
<evidence type="ECO:0000313" key="4">
    <source>
        <dbReference type="Proteomes" id="UP000054821"/>
    </source>
</evidence>
<keyword evidence="1" id="KW-0732">Signal</keyword>
<sequence>MQFSVMTILTLAAVAIASPTGFAKRQDIGADIPASTPAMSDSQGNVVPFSSKDVHLGAIKRGVYIKRSF</sequence>
<dbReference type="RefSeq" id="XP_018657886.1">
    <property type="nucleotide sequence ID" value="XM_018808896.1"/>
</dbReference>
<organism evidence="2 5">
    <name type="scientific">Trichoderma gamsii</name>
    <dbReference type="NCBI Taxonomy" id="398673"/>
    <lineage>
        <taxon>Eukaryota</taxon>
        <taxon>Fungi</taxon>
        <taxon>Dikarya</taxon>
        <taxon>Ascomycota</taxon>
        <taxon>Pezizomycotina</taxon>
        <taxon>Sordariomycetes</taxon>
        <taxon>Hypocreomycetidae</taxon>
        <taxon>Hypocreales</taxon>
        <taxon>Hypocreaceae</taxon>
        <taxon>Trichoderma</taxon>
    </lineage>
</organism>
<dbReference type="AlphaFoldDB" id="A0A0W7VFA5"/>
<name>A0A0W7VFA5_9HYPO</name>
<evidence type="ECO:0000313" key="3">
    <source>
        <dbReference type="EMBL" id="PON30421.1"/>
    </source>
</evidence>
<dbReference type="EMBL" id="MTYH01000029">
    <property type="protein sequence ID" value="PNP44546.1"/>
    <property type="molecule type" value="Genomic_DNA"/>
</dbReference>
<proteinExistence type="predicted"/>
<evidence type="ECO:0000313" key="2">
    <source>
        <dbReference type="EMBL" id="PNP44546.1"/>
    </source>
</evidence>
<dbReference type="Proteomes" id="UP000054821">
    <property type="component" value="Unassembled WGS sequence"/>
</dbReference>
<evidence type="ECO:0000313" key="5">
    <source>
        <dbReference type="Proteomes" id="UP000236546"/>
    </source>
</evidence>
<feature type="chain" id="PRO_5014528169" evidence="1">
    <location>
        <begin position="18"/>
        <end position="69"/>
    </location>
</feature>
<accession>A0A0W7VFA5</accession>